<feature type="transmembrane region" description="Helical" evidence="1">
    <location>
        <begin position="146"/>
        <end position="165"/>
    </location>
</feature>
<evidence type="ECO:0000256" key="1">
    <source>
        <dbReference type="SAM" id="Phobius"/>
    </source>
</evidence>
<dbReference type="Pfam" id="PF00990">
    <property type="entry name" value="GGDEF"/>
    <property type="match status" value="1"/>
</dbReference>
<keyword evidence="1" id="KW-1133">Transmembrane helix</keyword>
<dbReference type="SMART" id="SM00267">
    <property type="entry name" value="GGDEF"/>
    <property type="match status" value="1"/>
</dbReference>
<dbReference type="PANTHER" id="PTHR45138">
    <property type="entry name" value="REGULATORY COMPONENTS OF SENSORY TRANSDUCTION SYSTEM"/>
    <property type="match status" value="1"/>
</dbReference>
<keyword evidence="1" id="KW-0812">Transmembrane</keyword>
<dbReference type="NCBIfam" id="TIGR00254">
    <property type="entry name" value="GGDEF"/>
    <property type="match status" value="1"/>
</dbReference>
<feature type="transmembrane region" description="Helical" evidence="1">
    <location>
        <begin position="74"/>
        <end position="94"/>
    </location>
</feature>
<sequence>MKINTLLTIQVNIFMVILLASILVHACYKMNSKEQVNRLFLTLISLTTLILILEILSVLLNNSNYINFITVHKLVNILGFFLAPLVPICTLLYVYRRTNKYKKINFNTLIWLSVPFVVNSVISLGSYNFNWIFAVTNENSYMRGPLWLVSPLTSYFYYFINLWLLYNVRKEHNREELLTLSLLTVIPFLLSIIQLYYFVYLTIWNSVAIAIVINYIYIVHSQTKLDPLTGLGNRVAYNEYLANLRRKNDIMLAVLNIDLDDFKSINDVHGHHEGDKVLRLFARQLEDVFVGKGVAIRSGGDEFMILINENKKEVVEKYINILNNKIDAYNEGNPMPYSIKFSYGMAIFDNIYNNIDELIHHSDKLMYEAKKKKN</sequence>
<dbReference type="Gene3D" id="3.30.70.270">
    <property type="match status" value="1"/>
</dbReference>
<comment type="caution">
    <text evidence="3">The sequence shown here is derived from an EMBL/GenBank/DDBJ whole genome shotgun (WGS) entry which is preliminary data.</text>
</comment>
<organism evidence="3">
    <name type="scientific">bioreactor metagenome</name>
    <dbReference type="NCBI Taxonomy" id="1076179"/>
    <lineage>
        <taxon>unclassified sequences</taxon>
        <taxon>metagenomes</taxon>
        <taxon>ecological metagenomes</taxon>
    </lineage>
</organism>
<dbReference type="PANTHER" id="PTHR45138:SF9">
    <property type="entry name" value="DIGUANYLATE CYCLASE DGCM-RELATED"/>
    <property type="match status" value="1"/>
</dbReference>
<accession>A0A644SVW8</accession>
<gene>
    <name evidence="3" type="ORF">SDC9_03950</name>
</gene>
<feature type="transmembrane region" description="Helical" evidence="1">
    <location>
        <begin position="177"/>
        <end position="197"/>
    </location>
</feature>
<feature type="transmembrane region" description="Helical" evidence="1">
    <location>
        <begin position="106"/>
        <end position="126"/>
    </location>
</feature>
<dbReference type="CDD" id="cd01949">
    <property type="entry name" value="GGDEF"/>
    <property type="match status" value="1"/>
</dbReference>
<dbReference type="InterPro" id="IPR043128">
    <property type="entry name" value="Rev_trsase/Diguanyl_cyclase"/>
</dbReference>
<feature type="transmembrane region" description="Helical" evidence="1">
    <location>
        <begin position="40"/>
        <end position="62"/>
    </location>
</feature>
<feature type="domain" description="GGDEF" evidence="2">
    <location>
        <begin position="250"/>
        <end position="374"/>
    </location>
</feature>
<proteinExistence type="predicted"/>
<dbReference type="SUPFAM" id="SSF55073">
    <property type="entry name" value="Nucleotide cyclase"/>
    <property type="match status" value="1"/>
</dbReference>
<reference evidence="3" key="1">
    <citation type="submission" date="2019-08" db="EMBL/GenBank/DDBJ databases">
        <authorList>
            <person name="Kucharzyk K."/>
            <person name="Murdoch R.W."/>
            <person name="Higgins S."/>
            <person name="Loffler F."/>
        </authorList>
    </citation>
    <scope>NUCLEOTIDE SEQUENCE</scope>
</reference>
<feature type="transmembrane region" description="Helical" evidence="1">
    <location>
        <begin position="203"/>
        <end position="219"/>
    </location>
</feature>
<keyword evidence="1" id="KW-0472">Membrane</keyword>
<dbReference type="InterPro" id="IPR029787">
    <property type="entry name" value="Nucleotide_cyclase"/>
</dbReference>
<evidence type="ECO:0000313" key="3">
    <source>
        <dbReference type="EMBL" id="MPL58417.1"/>
    </source>
</evidence>
<dbReference type="PROSITE" id="PS50887">
    <property type="entry name" value="GGDEF"/>
    <property type="match status" value="1"/>
</dbReference>
<dbReference type="AlphaFoldDB" id="A0A644SVW8"/>
<name>A0A644SVW8_9ZZZZ</name>
<feature type="transmembrane region" description="Helical" evidence="1">
    <location>
        <begin position="6"/>
        <end position="28"/>
    </location>
</feature>
<evidence type="ECO:0000259" key="2">
    <source>
        <dbReference type="PROSITE" id="PS50887"/>
    </source>
</evidence>
<dbReference type="InterPro" id="IPR000160">
    <property type="entry name" value="GGDEF_dom"/>
</dbReference>
<dbReference type="GO" id="GO:0052621">
    <property type="term" value="F:diguanylate cyclase activity"/>
    <property type="evidence" value="ECO:0007669"/>
    <property type="project" value="TreeGrafter"/>
</dbReference>
<protein>
    <recommendedName>
        <fullName evidence="2">GGDEF domain-containing protein</fullName>
    </recommendedName>
</protein>
<dbReference type="InterPro" id="IPR050469">
    <property type="entry name" value="Diguanylate_Cyclase"/>
</dbReference>
<dbReference type="EMBL" id="VSSQ01000007">
    <property type="protein sequence ID" value="MPL58417.1"/>
    <property type="molecule type" value="Genomic_DNA"/>
</dbReference>